<dbReference type="GO" id="GO:0003676">
    <property type="term" value="F:nucleic acid binding"/>
    <property type="evidence" value="ECO:0007669"/>
    <property type="project" value="InterPro"/>
</dbReference>
<dbReference type="GO" id="GO:0005634">
    <property type="term" value="C:nucleus"/>
    <property type="evidence" value="ECO:0007669"/>
    <property type="project" value="UniProtKB-SubCell"/>
</dbReference>
<reference evidence="4 5" key="1">
    <citation type="submission" date="2017-12" db="EMBL/GenBank/DDBJ databases">
        <title>Hemimetabolous genomes reveal molecular basis of termite eusociality.</title>
        <authorList>
            <person name="Harrison M.C."/>
            <person name="Jongepier E."/>
            <person name="Robertson H.M."/>
            <person name="Arning N."/>
            <person name="Bitard-Feildel T."/>
            <person name="Chao H."/>
            <person name="Childers C.P."/>
            <person name="Dinh H."/>
            <person name="Doddapaneni H."/>
            <person name="Dugan S."/>
            <person name="Gowin J."/>
            <person name="Greiner C."/>
            <person name="Han Y."/>
            <person name="Hu H."/>
            <person name="Hughes D.S.T."/>
            <person name="Huylmans A.-K."/>
            <person name="Kemena C."/>
            <person name="Kremer L.P.M."/>
            <person name="Lee S.L."/>
            <person name="Lopez-Ezquerra A."/>
            <person name="Mallet L."/>
            <person name="Monroy-Kuhn J.M."/>
            <person name="Moser A."/>
            <person name="Murali S.C."/>
            <person name="Muzny D.M."/>
            <person name="Otani S."/>
            <person name="Piulachs M.-D."/>
            <person name="Poelchau M."/>
            <person name="Qu J."/>
            <person name="Schaub F."/>
            <person name="Wada-Katsumata A."/>
            <person name="Worley K.C."/>
            <person name="Xie Q."/>
            <person name="Ylla G."/>
            <person name="Poulsen M."/>
            <person name="Gibbs R.A."/>
            <person name="Schal C."/>
            <person name="Richards S."/>
            <person name="Belles X."/>
            <person name="Korb J."/>
            <person name="Bornberg-Bauer E."/>
        </authorList>
    </citation>
    <scope>NUCLEOTIDE SEQUENCE [LARGE SCALE GENOMIC DNA]</scope>
    <source>
        <tissue evidence="4">Whole body</tissue>
    </source>
</reference>
<dbReference type="STRING" id="105785.A0A2J7RN82"/>
<gene>
    <name evidence="4" type="ORF">B7P43_G05519</name>
</gene>
<feature type="region of interest" description="Disordered" evidence="2">
    <location>
        <begin position="59"/>
        <end position="78"/>
    </location>
</feature>
<dbReference type="PANTHER" id="PTHR47326:SF1">
    <property type="entry name" value="HTH PSQ-TYPE DOMAIN-CONTAINING PROTEIN"/>
    <property type="match status" value="1"/>
</dbReference>
<proteinExistence type="predicted"/>
<dbReference type="Proteomes" id="UP000235965">
    <property type="component" value="Unassembled WGS sequence"/>
</dbReference>
<protein>
    <recommendedName>
        <fullName evidence="3">DUF4817 domain-containing protein</fullName>
    </recommendedName>
</protein>
<dbReference type="InterPro" id="IPR009057">
    <property type="entry name" value="Homeodomain-like_sf"/>
</dbReference>
<dbReference type="AlphaFoldDB" id="A0A2J7RN82"/>
<dbReference type="InterPro" id="IPR036397">
    <property type="entry name" value="RNaseH_sf"/>
</dbReference>
<evidence type="ECO:0000259" key="3">
    <source>
        <dbReference type="Pfam" id="PF16087"/>
    </source>
</evidence>
<dbReference type="InParanoid" id="A0A2J7RN82"/>
<sequence length="366" mass="42468">MEQWNVQERVVAVRAYYRNGDSLVEALREFRRHFNLAPRVHTPSKHAIQTWVQNFEETGSVGKRKSSGRPRSARTPENVEAVQASVLRSPHRSVRKVAAALTVSRRSVQRILHELKFNPYKLQLVPELKPNDHLFSRQFCEAIMNKIDENPDFIENLWMSDEAHFHLNGYVNKQNCWYWAQENPAVLHQRPLHIPKVTVWCAVSARRVIGPYFFEDIARNTVTVTSEHYVTMLEMFLAARIHSVPNTDIKNTWFQQDGATAHTARVSMAAVRRLFSNHVISGNGDIAWPPRSPDLSVCDFYLWGYLKSVVYNTRPTTLAELRRRITEEIAAIQPDTLLRAMRNFQDRLAECIRQDGHHLHDVIFKL</sequence>
<name>A0A2J7RN82_9NEOP</name>
<accession>A0A2J7RN82</accession>
<feature type="compositionally biased region" description="Basic residues" evidence="2">
    <location>
        <begin position="62"/>
        <end position="72"/>
    </location>
</feature>
<dbReference type="SUPFAM" id="SSF46689">
    <property type="entry name" value="Homeodomain-like"/>
    <property type="match status" value="1"/>
</dbReference>
<feature type="domain" description="DUF4817" evidence="3">
    <location>
        <begin position="6"/>
        <end position="61"/>
    </location>
</feature>
<keyword evidence="5" id="KW-1185">Reference proteome</keyword>
<organism evidence="4 5">
    <name type="scientific">Cryptotermes secundus</name>
    <dbReference type="NCBI Taxonomy" id="105785"/>
    <lineage>
        <taxon>Eukaryota</taxon>
        <taxon>Metazoa</taxon>
        <taxon>Ecdysozoa</taxon>
        <taxon>Arthropoda</taxon>
        <taxon>Hexapoda</taxon>
        <taxon>Insecta</taxon>
        <taxon>Pterygota</taxon>
        <taxon>Neoptera</taxon>
        <taxon>Polyneoptera</taxon>
        <taxon>Dictyoptera</taxon>
        <taxon>Blattodea</taxon>
        <taxon>Blattoidea</taxon>
        <taxon>Termitoidae</taxon>
        <taxon>Kalotermitidae</taxon>
        <taxon>Cryptotermitinae</taxon>
        <taxon>Cryptotermes</taxon>
    </lineage>
</organism>
<dbReference type="OrthoDB" id="8187225at2759"/>
<dbReference type="InterPro" id="IPR032135">
    <property type="entry name" value="DUF4817"/>
</dbReference>
<evidence type="ECO:0000313" key="4">
    <source>
        <dbReference type="EMBL" id="PNF42297.1"/>
    </source>
</evidence>
<dbReference type="PANTHER" id="PTHR47326">
    <property type="entry name" value="TRANSPOSABLE ELEMENT TC3 TRANSPOSASE-LIKE PROTEIN"/>
    <property type="match status" value="1"/>
</dbReference>
<comment type="caution">
    <text evidence="4">The sequence shown here is derived from an EMBL/GenBank/DDBJ whole genome shotgun (WGS) entry which is preliminary data.</text>
</comment>
<evidence type="ECO:0000256" key="2">
    <source>
        <dbReference type="SAM" id="MobiDB-lite"/>
    </source>
</evidence>
<dbReference type="Gene3D" id="3.30.420.10">
    <property type="entry name" value="Ribonuclease H-like superfamily/Ribonuclease H"/>
    <property type="match status" value="1"/>
</dbReference>
<evidence type="ECO:0000313" key="5">
    <source>
        <dbReference type="Proteomes" id="UP000235965"/>
    </source>
</evidence>
<dbReference type="EMBL" id="NEVH01002545">
    <property type="protein sequence ID" value="PNF42297.1"/>
    <property type="molecule type" value="Genomic_DNA"/>
</dbReference>
<evidence type="ECO:0000256" key="1">
    <source>
        <dbReference type="ARBA" id="ARBA00004123"/>
    </source>
</evidence>
<dbReference type="Pfam" id="PF16087">
    <property type="entry name" value="DUF4817"/>
    <property type="match status" value="1"/>
</dbReference>
<comment type="subcellular location">
    <subcellularLocation>
        <location evidence="1">Nucleus</location>
    </subcellularLocation>
</comment>